<dbReference type="InterPro" id="IPR024571">
    <property type="entry name" value="ERAP1-like_C_dom"/>
</dbReference>
<evidence type="ECO:0000259" key="15">
    <source>
        <dbReference type="Pfam" id="PF11838"/>
    </source>
</evidence>
<feature type="domain" description="Aminopeptidase N-like N-terminal" evidence="16">
    <location>
        <begin position="48"/>
        <end position="233"/>
    </location>
</feature>
<feature type="domain" description="ERAP1-like C-terminal" evidence="15">
    <location>
        <begin position="571"/>
        <end position="888"/>
    </location>
</feature>
<gene>
    <name evidence="17" type="ORF">KP509_09G084800</name>
</gene>
<dbReference type="CDD" id="cd09601">
    <property type="entry name" value="M1_APN-Q_like"/>
    <property type="match status" value="1"/>
</dbReference>
<dbReference type="GO" id="GO:0005737">
    <property type="term" value="C:cytoplasm"/>
    <property type="evidence" value="ECO:0007669"/>
    <property type="project" value="TreeGrafter"/>
</dbReference>
<dbReference type="Pfam" id="PF17900">
    <property type="entry name" value="Peptidase_M1_N"/>
    <property type="match status" value="1"/>
</dbReference>
<dbReference type="GO" id="GO:0005615">
    <property type="term" value="C:extracellular space"/>
    <property type="evidence" value="ECO:0007669"/>
    <property type="project" value="TreeGrafter"/>
</dbReference>
<dbReference type="InterPro" id="IPR050344">
    <property type="entry name" value="Peptidase_M1_aminopeptidases"/>
</dbReference>
<dbReference type="FunFam" id="1.10.390.10:FF:000001">
    <property type="entry name" value="Aminopeptidase"/>
    <property type="match status" value="1"/>
</dbReference>
<feature type="site" description="Transition state stabilizer" evidence="12">
    <location>
        <position position="425"/>
    </location>
</feature>
<dbReference type="EC" id="3.4.11.-" evidence="13"/>
<evidence type="ECO:0000256" key="12">
    <source>
        <dbReference type="PIRSR" id="PIRSR634016-4"/>
    </source>
</evidence>
<evidence type="ECO:0000256" key="3">
    <source>
        <dbReference type="ARBA" id="ARBA00022438"/>
    </source>
</evidence>
<dbReference type="InterPro" id="IPR034016">
    <property type="entry name" value="M1_APN-typ"/>
</dbReference>
<evidence type="ECO:0000256" key="5">
    <source>
        <dbReference type="ARBA" id="ARBA00022723"/>
    </source>
</evidence>
<reference evidence="17" key="1">
    <citation type="submission" date="2021-08" db="EMBL/GenBank/DDBJ databases">
        <title>WGS assembly of Ceratopteris richardii.</title>
        <authorList>
            <person name="Marchant D.B."/>
            <person name="Chen G."/>
            <person name="Jenkins J."/>
            <person name="Shu S."/>
            <person name="Leebens-Mack J."/>
            <person name="Grimwood J."/>
            <person name="Schmutz J."/>
            <person name="Soltis P."/>
            <person name="Soltis D."/>
            <person name="Chen Z.-H."/>
        </authorList>
    </citation>
    <scope>NUCLEOTIDE SEQUENCE</scope>
    <source>
        <strain evidence="17">Whitten #5841</strain>
        <tissue evidence="17">Leaf</tissue>
    </source>
</reference>
<dbReference type="InterPro" id="IPR042097">
    <property type="entry name" value="Aminopeptidase_N-like_N_sf"/>
</dbReference>
<dbReference type="InterPro" id="IPR027268">
    <property type="entry name" value="Peptidase_M4/M1_CTD_sf"/>
</dbReference>
<keyword evidence="8" id="KW-0256">Endoplasmic reticulum</keyword>
<keyword evidence="4 13" id="KW-0645">Protease</keyword>
<feature type="domain" description="Peptidase M1 membrane alanine aminopeptidase" evidence="14">
    <location>
        <begin position="268"/>
        <end position="484"/>
    </location>
</feature>
<name>A0A8T2U8N0_CERRI</name>
<evidence type="ECO:0000256" key="11">
    <source>
        <dbReference type="PIRSR" id="PIRSR634016-3"/>
    </source>
</evidence>
<evidence type="ECO:0000256" key="13">
    <source>
        <dbReference type="RuleBase" id="RU364040"/>
    </source>
</evidence>
<dbReference type="SUPFAM" id="SSF55486">
    <property type="entry name" value="Metalloproteases ('zincins'), catalytic domain"/>
    <property type="match status" value="1"/>
</dbReference>
<dbReference type="GO" id="GO:0008270">
    <property type="term" value="F:zinc ion binding"/>
    <property type="evidence" value="ECO:0007669"/>
    <property type="project" value="UniProtKB-UniRule"/>
</dbReference>
<dbReference type="InterPro" id="IPR001930">
    <property type="entry name" value="Peptidase_M1"/>
</dbReference>
<dbReference type="Gene3D" id="2.60.40.1730">
    <property type="entry name" value="tricorn interacting facor f3 domain"/>
    <property type="match status" value="1"/>
</dbReference>
<comment type="subcellular location">
    <subcellularLocation>
        <location evidence="1">Microsome membrane</location>
        <topology evidence="1">Peripheral membrane protein</topology>
    </subcellularLocation>
</comment>
<dbReference type="Gene3D" id="2.60.40.1910">
    <property type="match status" value="1"/>
</dbReference>
<dbReference type="OrthoDB" id="10031169at2759"/>
<evidence type="ECO:0000259" key="16">
    <source>
        <dbReference type="Pfam" id="PF17900"/>
    </source>
</evidence>
<dbReference type="PANTHER" id="PTHR11533">
    <property type="entry name" value="PROTEASE M1 ZINC METALLOPROTEASE"/>
    <property type="match status" value="1"/>
</dbReference>
<dbReference type="GO" id="GO:0006508">
    <property type="term" value="P:proteolysis"/>
    <property type="evidence" value="ECO:0007669"/>
    <property type="project" value="UniProtKB-KW"/>
</dbReference>
<evidence type="ECO:0000256" key="6">
    <source>
        <dbReference type="ARBA" id="ARBA00022801"/>
    </source>
</evidence>
<dbReference type="GO" id="GO:0043171">
    <property type="term" value="P:peptide catabolic process"/>
    <property type="evidence" value="ECO:0007669"/>
    <property type="project" value="TreeGrafter"/>
</dbReference>
<dbReference type="EMBL" id="CM035414">
    <property type="protein sequence ID" value="KAH7430123.1"/>
    <property type="molecule type" value="Genomic_DNA"/>
</dbReference>
<keyword evidence="18" id="KW-1185">Reference proteome</keyword>
<dbReference type="Proteomes" id="UP000825935">
    <property type="component" value="Chromosome 9"/>
</dbReference>
<comment type="similarity">
    <text evidence="2 13">Belongs to the peptidase M1 family.</text>
</comment>
<evidence type="ECO:0000256" key="2">
    <source>
        <dbReference type="ARBA" id="ARBA00010136"/>
    </source>
</evidence>
<keyword evidence="7 11" id="KW-0862">Zinc</keyword>
<dbReference type="SUPFAM" id="SSF63737">
    <property type="entry name" value="Leukotriene A4 hydrolase N-terminal domain"/>
    <property type="match status" value="1"/>
</dbReference>
<feature type="binding site" evidence="11">
    <location>
        <position position="363"/>
    </location>
    <ligand>
        <name>Zn(2+)</name>
        <dbReference type="ChEBI" id="CHEBI:29105"/>
        <note>catalytic</note>
    </ligand>
</feature>
<comment type="caution">
    <text evidence="17">The sequence shown here is derived from an EMBL/GenBank/DDBJ whole genome shotgun (WGS) entry which is preliminary data.</text>
</comment>
<feature type="active site" description="Proton acceptor" evidence="10">
    <location>
        <position position="341"/>
    </location>
</feature>
<dbReference type="FunFam" id="2.60.40.1730:FF:000002">
    <property type="entry name" value="Aminopeptidase"/>
    <property type="match status" value="1"/>
</dbReference>
<evidence type="ECO:0000256" key="10">
    <source>
        <dbReference type="PIRSR" id="PIRSR634016-1"/>
    </source>
</evidence>
<keyword evidence="3 13" id="KW-0031">Aminopeptidase</keyword>
<dbReference type="InterPro" id="IPR045357">
    <property type="entry name" value="Aminopeptidase_N-like_N"/>
</dbReference>
<protein>
    <recommendedName>
        <fullName evidence="13">Aminopeptidase</fullName>
        <ecNumber evidence="13">3.4.11.-</ecNumber>
    </recommendedName>
</protein>
<keyword evidence="5 11" id="KW-0479">Metal-binding</keyword>
<evidence type="ECO:0000313" key="17">
    <source>
        <dbReference type="EMBL" id="KAH7430123.1"/>
    </source>
</evidence>
<proteinExistence type="inferred from homology"/>
<evidence type="ECO:0000259" key="14">
    <source>
        <dbReference type="Pfam" id="PF01433"/>
    </source>
</evidence>
<feature type="binding site" evidence="11">
    <location>
        <position position="344"/>
    </location>
    <ligand>
        <name>Zn(2+)</name>
        <dbReference type="ChEBI" id="CHEBI:29105"/>
        <note>catalytic</note>
    </ligand>
</feature>
<keyword evidence="6 13" id="KW-0378">Hydrolase</keyword>
<dbReference type="Gene3D" id="1.25.50.20">
    <property type="match status" value="1"/>
</dbReference>
<feature type="binding site" evidence="11">
    <location>
        <position position="340"/>
    </location>
    <ligand>
        <name>Zn(2+)</name>
        <dbReference type="ChEBI" id="CHEBI:29105"/>
        <note>catalytic</note>
    </ligand>
</feature>
<keyword evidence="8" id="KW-0492">Microsome</keyword>
<dbReference type="Pfam" id="PF01433">
    <property type="entry name" value="Peptidase_M1"/>
    <property type="match status" value="1"/>
</dbReference>
<dbReference type="FunFam" id="1.25.50.20:FF:000002">
    <property type="entry name" value="Aminopeptidase"/>
    <property type="match status" value="1"/>
</dbReference>
<dbReference type="PRINTS" id="PR00756">
    <property type="entry name" value="ALADIPTASE"/>
</dbReference>
<keyword evidence="9 13" id="KW-0482">Metalloprotease</keyword>
<dbReference type="Pfam" id="PF11838">
    <property type="entry name" value="ERAP1_C"/>
    <property type="match status" value="1"/>
</dbReference>
<accession>A0A8T2U8N0</accession>
<dbReference type="GO" id="GO:0070006">
    <property type="term" value="F:metalloaminopeptidase activity"/>
    <property type="evidence" value="ECO:0007669"/>
    <property type="project" value="TreeGrafter"/>
</dbReference>
<evidence type="ECO:0000256" key="4">
    <source>
        <dbReference type="ARBA" id="ARBA00022670"/>
    </source>
</evidence>
<evidence type="ECO:0000256" key="1">
    <source>
        <dbReference type="ARBA" id="ARBA00004174"/>
    </source>
</evidence>
<organism evidence="17 18">
    <name type="scientific">Ceratopteris richardii</name>
    <name type="common">Triangle waterfern</name>
    <dbReference type="NCBI Taxonomy" id="49495"/>
    <lineage>
        <taxon>Eukaryota</taxon>
        <taxon>Viridiplantae</taxon>
        <taxon>Streptophyta</taxon>
        <taxon>Embryophyta</taxon>
        <taxon>Tracheophyta</taxon>
        <taxon>Polypodiopsida</taxon>
        <taxon>Polypodiidae</taxon>
        <taxon>Polypodiales</taxon>
        <taxon>Pteridineae</taxon>
        <taxon>Pteridaceae</taxon>
        <taxon>Parkerioideae</taxon>
        <taxon>Ceratopteris</taxon>
    </lineage>
</organism>
<evidence type="ECO:0000313" key="18">
    <source>
        <dbReference type="Proteomes" id="UP000825935"/>
    </source>
</evidence>
<dbReference type="GO" id="GO:0042277">
    <property type="term" value="F:peptide binding"/>
    <property type="evidence" value="ECO:0007669"/>
    <property type="project" value="TreeGrafter"/>
</dbReference>
<evidence type="ECO:0000256" key="9">
    <source>
        <dbReference type="ARBA" id="ARBA00023049"/>
    </source>
</evidence>
<evidence type="ECO:0000256" key="7">
    <source>
        <dbReference type="ARBA" id="ARBA00022833"/>
    </source>
</evidence>
<sequence length="917" mass="103158">MAQRLALTAAVVIAMSYATFSYFSRRVNKARRILTMFKGSPRLPTFAVPRHYNAEIQPDLIACKFDGKLAVTVEIIEATSHLVLNAADLMIPSSSVWLRCNETRQVLWPSSVEIDKEDELLVLTFAQNLPMGEALLSMDFHGELNDSMKGLYRSSYVKDGVSHFMAVTQFEPADARRCFPCWDEPALKATFKITIQAPIDRVVLSNMPVEAEEIIGNEKRVIFQVSPIMSTYLVAIVVGELEYVESETSSGNKVRVYCEIGRSEQGKFALDIATKTLPFYERYFGTSYPLPKLDMVAIPDFAAGAMENYGLVTYRESALLYDEKSSAASNKQRIAIVVAHELAHQWFGNLVTMEWWTHLWLNEGFATWVSYLAVDYLFPDWNIWTQFINQTVTAFKLDGLVESHPIEVEVGHAKEIDEIFDAISYNKGASIIRMLQTYLGPDVFQKGLVSYIKKYAYKNAYTEDLWSSLSEESKEPVKELMDSWTKQQGYPVLAVTLKGSSLQIEQTQYLSSGAPGNGEWIVPVTVCSGSYSSVLRHLVRGKVYNIDLPAAANEDSGHSDGVSNERSSTNWLKLNVNQASFYRVQYDEELAGRLHSAITSGSLNATDRFGILDDTFALCVARKQTMTMLLTLLDAFREETDHTVLQRLINVASSALHIIMDAIPEAAPYMKKFICNLLQSAAGKLGWDVKDGESHLDTMLRGNVLVALINCGHEDVIAEAMNRFECYLKDRDTSLLPADIRSATFHAVMQKTTSLDRKPYDDLLELYRQSTLSQEKTRILENLAATPDPALVKEALDFSITSEVRSQDTFYVFSGISREGRDAAWVWLKEHWDFVSKKWGGFLITRFITSTASQFSDNEKANEVESFFAVHGDPSIKRSVSQSVESVRIAALWVEKIRTENGLMETIKDLSSRKCLL</sequence>
<evidence type="ECO:0000256" key="8">
    <source>
        <dbReference type="ARBA" id="ARBA00022848"/>
    </source>
</evidence>
<dbReference type="GO" id="GO:0016020">
    <property type="term" value="C:membrane"/>
    <property type="evidence" value="ECO:0007669"/>
    <property type="project" value="TreeGrafter"/>
</dbReference>
<dbReference type="InterPro" id="IPR014782">
    <property type="entry name" value="Peptidase_M1_dom"/>
</dbReference>
<dbReference type="OMA" id="HDMAGFY"/>
<dbReference type="PANTHER" id="PTHR11533:SF174">
    <property type="entry name" value="PUROMYCIN-SENSITIVE AMINOPEPTIDASE-RELATED"/>
    <property type="match status" value="1"/>
</dbReference>
<dbReference type="Gene3D" id="1.10.390.10">
    <property type="entry name" value="Neutral Protease Domain 2"/>
    <property type="match status" value="1"/>
</dbReference>
<comment type="cofactor">
    <cofactor evidence="11 13">
        <name>Zn(2+)</name>
        <dbReference type="ChEBI" id="CHEBI:29105"/>
    </cofactor>
    <text evidence="11 13">Binds 1 zinc ion per subunit.</text>
</comment>
<dbReference type="AlphaFoldDB" id="A0A8T2U8N0"/>